<dbReference type="Pfam" id="PF17173">
    <property type="entry name" value="DUF5129"/>
    <property type="match status" value="1"/>
</dbReference>
<keyword evidence="2" id="KW-0812">Transmembrane</keyword>
<feature type="compositionally biased region" description="Low complexity" evidence="1">
    <location>
        <begin position="460"/>
        <end position="475"/>
    </location>
</feature>
<sequence length="484" mass="51520">MSALSPAKIAGAALVAGLTLGTGAGLATFLSIDPPQRADYAISAPTQRGIANTQVHDPDNVLSDEDEARMLRDAERIEAPTTVQQLHYIVFARNKDNVNDSVENFLRDHHPDLIGDDHFADGTLFVGVGLNPRQAFVFAGEDVADVLDLRSGNHLDAAVNAIKPGVKDGNIPAGLFAGANEASDIAGLAEARYDNAVENRVGAGLGAGVGVGGVAAAVVGIGGAARRSREMKLAKARENLAFISKEYGSLGQRLDGIDIRANSLTSPLAHATMRDEWAEVRDRFLTMHSQVDSFGGLTASDEPKQILANADRINTAAETARQVGTAEQNIDTIFRIEHGDVDVRQVEATALRSDIVAAQAEVKNTNSGLYQSLSQARATADALVDEPAAPDFLERYTGLLKDYQAALAVLKAQQFSDAKEVEQLRAPKVYERDYRPGYGYSDFVPFWAMQSWHNNNVAAQQSSSSNTNTSFSSGFSGAGGSSSF</sequence>
<gene>
    <name evidence="4" type="ORF">HW450_00720</name>
</gene>
<dbReference type="EMBL" id="CP059833">
    <property type="protein sequence ID" value="QMV85320.1"/>
    <property type="molecule type" value="Genomic_DNA"/>
</dbReference>
<evidence type="ECO:0000259" key="3">
    <source>
        <dbReference type="Pfam" id="PF17173"/>
    </source>
</evidence>
<keyword evidence="5" id="KW-1185">Reference proteome</keyword>
<evidence type="ECO:0000256" key="1">
    <source>
        <dbReference type="SAM" id="MobiDB-lite"/>
    </source>
</evidence>
<dbReference type="AlphaFoldDB" id="A0A7G5FFC9"/>
<accession>A0A7G5FFC9</accession>
<organism evidence="4 5">
    <name type="scientific">Corynebacterium hindlerae</name>
    <dbReference type="NCBI Taxonomy" id="699041"/>
    <lineage>
        <taxon>Bacteria</taxon>
        <taxon>Bacillati</taxon>
        <taxon>Actinomycetota</taxon>
        <taxon>Actinomycetes</taxon>
        <taxon>Mycobacteriales</taxon>
        <taxon>Corynebacteriaceae</taxon>
        <taxon>Corynebacterium</taxon>
    </lineage>
</organism>
<evidence type="ECO:0000313" key="4">
    <source>
        <dbReference type="EMBL" id="QMV85320.1"/>
    </source>
</evidence>
<dbReference type="RefSeq" id="WP_182386142.1">
    <property type="nucleotide sequence ID" value="NZ_CP059833.1"/>
</dbReference>
<evidence type="ECO:0000256" key="2">
    <source>
        <dbReference type="SAM" id="Phobius"/>
    </source>
</evidence>
<proteinExistence type="predicted"/>
<feature type="transmembrane region" description="Helical" evidence="2">
    <location>
        <begin position="201"/>
        <end position="225"/>
    </location>
</feature>
<keyword evidence="2" id="KW-1133">Transmembrane helix</keyword>
<dbReference type="Proteomes" id="UP000515570">
    <property type="component" value="Chromosome"/>
</dbReference>
<name>A0A7G5FFC9_9CORY</name>
<protein>
    <submittedName>
        <fullName evidence="4">TPM domain-containing protein</fullName>
    </submittedName>
</protein>
<feature type="domain" description="DUF5129" evidence="3">
    <location>
        <begin position="66"/>
        <end position="300"/>
    </location>
</feature>
<evidence type="ECO:0000313" key="5">
    <source>
        <dbReference type="Proteomes" id="UP000515570"/>
    </source>
</evidence>
<feature type="region of interest" description="Disordered" evidence="1">
    <location>
        <begin position="460"/>
        <end position="484"/>
    </location>
</feature>
<reference evidence="4 5" key="1">
    <citation type="submission" date="2020-07" db="EMBL/GenBank/DDBJ databases">
        <title>non toxigenic Corynebacterium sp. nov from a clinical source.</title>
        <authorList>
            <person name="Bernier A.-M."/>
            <person name="Bernard K."/>
        </authorList>
    </citation>
    <scope>NUCLEOTIDE SEQUENCE [LARGE SCALE GENOMIC DNA]</scope>
    <source>
        <strain evidence="5">NML 93-0612</strain>
    </source>
</reference>
<dbReference type="InterPro" id="IPR033435">
    <property type="entry name" value="DUF5129"/>
</dbReference>
<keyword evidence="2" id="KW-0472">Membrane</keyword>
<dbReference type="Gene3D" id="3.10.310.50">
    <property type="match status" value="1"/>
</dbReference>